<protein>
    <recommendedName>
        <fullName evidence="5">XRE family transcriptional regulator</fullName>
    </recommendedName>
</protein>
<gene>
    <name evidence="2" type="ORF">DWB62_018900</name>
    <name evidence="1" type="ORF">GNY23_18900</name>
</gene>
<evidence type="ECO:0008006" key="5">
    <source>
        <dbReference type="Google" id="ProtNLM"/>
    </source>
</evidence>
<proteinExistence type="predicted"/>
<evidence type="ECO:0000313" key="3">
    <source>
        <dbReference type="Proteomes" id="UP000285951"/>
    </source>
</evidence>
<dbReference type="OrthoDB" id="9969788at2"/>
<name>A0A7M4DB57_9BACT</name>
<reference evidence="1 4" key="2">
    <citation type="submission" date="2019-12" db="EMBL/GenBank/DDBJ databases">
        <title>Draft genome sequence of Labilibaculum sp. strain 44 isolated from deep waters of Black Sea.</title>
        <authorList>
            <person name="Yadav S."/>
            <person name="Villanueva L."/>
        </authorList>
    </citation>
    <scope>NUCLEOTIDE SEQUENCE [LARGE SCALE GENOMIC DNA]</scope>
    <source>
        <strain evidence="1 4">44</strain>
    </source>
</reference>
<sequence>MRKIDKILELGKNLPRGAKKRIAEKSNCSRSLIVHFFLGTKKPTNKTIKKILTATEEVLEEYRKESQDIDSMIDNIKL</sequence>
<evidence type="ECO:0000313" key="1">
    <source>
        <dbReference type="EMBL" id="MUP39886.1"/>
    </source>
</evidence>
<dbReference type="Proteomes" id="UP000285951">
    <property type="component" value="Unassembled WGS sequence"/>
</dbReference>
<comment type="caution">
    <text evidence="1">The sequence shown here is derived from an EMBL/GenBank/DDBJ whole genome shotgun (WGS) entry which is preliminary data.</text>
</comment>
<evidence type="ECO:0000313" key="2">
    <source>
        <dbReference type="EMBL" id="MVB09091.1"/>
    </source>
</evidence>
<dbReference type="RefSeq" id="WP_156197242.1">
    <property type="nucleotide sequence ID" value="NZ_QTZN02000065.1"/>
</dbReference>
<dbReference type="EMBL" id="WOTW01000065">
    <property type="protein sequence ID" value="MUP39886.1"/>
    <property type="molecule type" value="Genomic_DNA"/>
</dbReference>
<dbReference type="AlphaFoldDB" id="A0A7M4DB57"/>
<evidence type="ECO:0000313" key="4">
    <source>
        <dbReference type="Proteomes" id="UP000462449"/>
    </source>
</evidence>
<reference evidence="2 3" key="1">
    <citation type="submission" date="2019-11" db="EMBL/GenBank/DDBJ databases">
        <title>Draft genome sequence of Labilibaculum sp. strain SYP isolated from Black Sea.</title>
        <authorList>
            <person name="Yadav S."/>
            <person name="Villanueva L."/>
        </authorList>
    </citation>
    <scope>NUCLEOTIDE SEQUENCE [LARGE SCALE GENOMIC DNA]</scope>
    <source>
        <strain evidence="2 3">44</strain>
    </source>
</reference>
<accession>A0A7M4DB57</accession>
<keyword evidence="3" id="KW-1185">Reference proteome</keyword>
<dbReference type="EMBL" id="QTZN02000065">
    <property type="protein sequence ID" value="MVB09091.1"/>
    <property type="molecule type" value="Genomic_DNA"/>
</dbReference>
<dbReference type="Proteomes" id="UP000462449">
    <property type="component" value="Unassembled WGS sequence"/>
</dbReference>
<organism evidence="1 4">
    <name type="scientific">Labilibaculum euxinus</name>
    <dbReference type="NCBI Taxonomy" id="2686357"/>
    <lineage>
        <taxon>Bacteria</taxon>
        <taxon>Pseudomonadati</taxon>
        <taxon>Bacteroidota</taxon>
        <taxon>Bacteroidia</taxon>
        <taxon>Marinilabiliales</taxon>
        <taxon>Marinifilaceae</taxon>
        <taxon>Labilibaculum</taxon>
    </lineage>
</organism>